<name>A0A9P8UUA1_9PEZI</name>
<accession>A0A9P8UUA1</accession>
<sequence>MGADWYLCSLLGVATIVFHALWIAIWRFDSDSAWYRGLHGVFPLLQALSIIPLVLGHQEACTSTLQCLLILSTLHHWTVSRRHIDETLSLHSTHFSTPTFGQVSRSAHAHISILHNNLGNEATWAEEALGKPVDRENWLWSYLKVKVGRQPPDMKRYYYMDIPVHDEIQVLDFWDIGDNHGQSEVVKGRWWTRLDGVLLLFTQEQPLYNFQVLHRKGVFGTAQIFLVETKTPKGPSARHNAEVIARSNGWHFMKEYHPDSKALLTRIAHSVRSKRLQHRET</sequence>
<keyword evidence="3" id="KW-1185">Reference proteome</keyword>
<reference evidence="2" key="1">
    <citation type="journal article" date="2021" name="Nat. Commun.">
        <title>Genetic determinants of endophytism in the Arabidopsis root mycobiome.</title>
        <authorList>
            <person name="Mesny F."/>
            <person name="Miyauchi S."/>
            <person name="Thiergart T."/>
            <person name="Pickel B."/>
            <person name="Atanasova L."/>
            <person name="Karlsson M."/>
            <person name="Huettel B."/>
            <person name="Barry K.W."/>
            <person name="Haridas S."/>
            <person name="Chen C."/>
            <person name="Bauer D."/>
            <person name="Andreopoulos W."/>
            <person name="Pangilinan J."/>
            <person name="LaButti K."/>
            <person name="Riley R."/>
            <person name="Lipzen A."/>
            <person name="Clum A."/>
            <person name="Drula E."/>
            <person name="Henrissat B."/>
            <person name="Kohler A."/>
            <person name="Grigoriev I.V."/>
            <person name="Martin F.M."/>
            <person name="Hacquard S."/>
        </authorList>
    </citation>
    <scope>NUCLEOTIDE SEQUENCE</scope>
    <source>
        <strain evidence="2">MPI-SDFR-AT-0073</strain>
    </source>
</reference>
<evidence type="ECO:0000256" key="1">
    <source>
        <dbReference type="SAM" id="Phobius"/>
    </source>
</evidence>
<dbReference type="Proteomes" id="UP000758603">
    <property type="component" value="Unassembled WGS sequence"/>
</dbReference>
<keyword evidence="1" id="KW-0812">Transmembrane</keyword>
<evidence type="ECO:0000313" key="3">
    <source>
        <dbReference type="Proteomes" id="UP000758603"/>
    </source>
</evidence>
<keyword evidence="1" id="KW-1133">Transmembrane helix</keyword>
<organism evidence="2 3">
    <name type="scientific">Truncatella angustata</name>
    <dbReference type="NCBI Taxonomy" id="152316"/>
    <lineage>
        <taxon>Eukaryota</taxon>
        <taxon>Fungi</taxon>
        <taxon>Dikarya</taxon>
        <taxon>Ascomycota</taxon>
        <taxon>Pezizomycotina</taxon>
        <taxon>Sordariomycetes</taxon>
        <taxon>Xylariomycetidae</taxon>
        <taxon>Amphisphaeriales</taxon>
        <taxon>Sporocadaceae</taxon>
        <taxon>Truncatella</taxon>
    </lineage>
</organism>
<dbReference type="RefSeq" id="XP_045962866.1">
    <property type="nucleotide sequence ID" value="XM_046099754.1"/>
</dbReference>
<dbReference type="AlphaFoldDB" id="A0A9P8UUA1"/>
<dbReference type="GeneID" id="70128646"/>
<gene>
    <name evidence="2" type="ORF">BKA67DRAFT_533762</name>
</gene>
<comment type="caution">
    <text evidence="2">The sequence shown here is derived from an EMBL/GenBank/DDBJ whole genome shotgun (WGS) entry which is preliminary data.</text>
</comment>
<keyword evidence="1" id="KW-0472">Membrane</keyword>
<dbReference type="EMBL" id="JAGPXC010000002">
    <property type="protein sequence ID" value="KAH6658632.1"/>
    <property type="molecule type" value="Genomic_DNA"/>
</dbReference>
<evidence type="ECO:0000313" key="2">
    <source>
        <dbReference type="EMBL" id="KAH6658632.1"/>
    </source>
</evidence>
<proteinExistence type="predicted"/>
<protein>
    <submittedName>
        <fullName evidence="2">Uncharacterized protein</fullName>
    </submittedName>
</protein>
<feature type="transmembrane region" description="Helical" evidence="1">
    <location>
        <begin position="6"/>
        <end position="25"/>
    </location>
</feature>